<accession>A0AAE0NSY4</accession>
<feature type="compositionally biased region" description="Low complexity" evidence="1">
    <location>
        <begin position="242"/>
        <end position="251"/>
    </location>
</feature>
<evidence type="ECO:0000256" key="3">
    <source>
        <dbReference type="SAM" id="SignalP"/>
    </source>
</evidence>
<keyword evidence="2" id="KW-1133">Transmembrane helix</keyword>
<proteinExistence type="predicted"/>
<evidence type="ECO:0000313" key="5">
    <source>
        <dbReference type="Proteomes" id="UP001285441"/>
    </source>
</evidence>
<keyword evidence="2" id="KW-0472">Membrane</keyword>
<feature type="chain" id="PRO_5041960248" description="Mid2 domain-containing protein" evidence="3">
    <location>
        <begin position="31"/>
        <end position="498"/>
    </location>
</feature>
<reference evidence="4" key="1">
    <citation type="journal article" date="2023" name="Mol. Phylogenet. Evol.">
        <title>Genome-scale phylogeny and comparative genomics of the fungal order Sordariales.</title>
        <authorList>
            <person name="Hensen N."/>
            <person name="Bonometti L."/>
            <person name="Westerberg I."/>
            <person name="Brannstrom I.O."/>
            <person name="Guillou S."/>
            <person name="Cros-Aarteil S."/>
            <person name="Calhoun S."/>
            <person name="Haridas S."/>
            <person name="Kuo A."/>
            <person name="Mondo S."/>
            <person name="Pangilinan J."/>
            <person name="Riley R."/>
            <person name="LaButti K."/>
            <person name="Andreopoulos B."/>
            <person name="Lipzen A."/>
            <person name="Chen C."/>
            <person name="Yan M."/>
            <person name="Daum C."/>
            <person name="Ng V."/>
            <person name="Clum A."/>
            <person name="Steindorff A."/>
            <person name="Ohm R.A."/>
            <person name="Martin F."/>
            <person name="Silar P."/>
            <person name="Natvig D.O."/>
            <person name="Lalanne C."/>
            <person name="Gautier V."/>
            <person name="Ament-Velasquez S.L."/>
            <person name="Kruys A."/>
            <person name="Hutchinson M.I."/>
            <person name="Powell A.J."/>
            <person name="Barry K."/>
            <person name="Miller A.N."/>
            <person name="Grigoriev I.V."/>
            <person name="Debuchy R."/>
            <person name="Gladieux P."/>
            <person name="Hiltunen Thoren M."/>
            <person name="Johannesson H."/>
        </authorList>
    </citation>
    <scope>NUCLEOTIDE SEQUENCE</scope>
    <source>
        <strain evidence="4">CBS 232.78</strain>
    </source>
</reference>
<feature type="region of interest" description="Disordered" evidence="1">
    <location>
        <begin position="283"/>
        <end position="498"/>
    </location>
</feature>
<name>A0AAE0NSY4_9PEZI</name>
<feature type="compositionally biased region" description="Pro residues" evidence="1">
    <location>
        <begin position="358"/>
        <end position="372"/>
    </location>
</feature>
<sequence length="498" mass="51650">MAFPSLFRVAAVFGVATHALVFPAPEPTQANVIHPEDGWTPRPTLPPSLHDLRRRQSNSVATVLVAQDNVCGYISGIASRKYACASSDLCVFSTSSSGTPGAVGCCSDDDCEFLSDCVGQADISASCDGLCLSDTATLKCTIGSARFCNTVSFFGGITDYYCQTTANKTPQKASTTFSGESGGRSLSTLLVPLGSGSASLLPSSKSSRASGTQASQTSQTGSSKTGSGNTASQTSGEDDQPSSSGSSGSSTPIGPIVGGVVGGIVVIALVALGIFFCLRKKKAQQPAPPPPMQNQEQPFNGGYAPPMQNQEQPFNSGGYASPMQNQQPPFVGGYDPTKAELAGTGPTYSTPPQGQGYPTPPPGQGYSAPPPQQFGNQGYYPPQQNPAFVAGGGQFIPPDRQDTASPPSPYFNNYDSNNMSNIPPPSSVSPNTAYSNPNFDSPQYPPQQLYPPSYQQQQAVPESLQPGQGTRSGPVHEAEGSTVGAAPAHHRGQMHELT</sequence>
<dbReference type="AlphaFoldDB" id="A0AAE0NSY4"/>
<feature type="region of interest" description="Disordered" evidence="1">
    <location>
        <begin position="199"/>
        <end position="251"/>
    </location>
</feature>
<evidence type="ECO:0008006" key="6">
    <source>
        <dbReference type="Google" id="ProtNLM"/>
    </source>
</evidence>
<dbReference type="Proteomes" id="UP001285441">
    <property type="component" value="Unassembled WGS sequence"/>
</dbReference>
<organism evidence="4 5">
    <name type="scientific">Podospora didyma</name>
    <dbReference type="NCBI Taxonomy" id="330526"/>
    <lineage>
        <taxon>Eukaryota</taxon>
        <taxon>Fungi</taxon>
        <taxon>Dikarya</taxon>
        <taxon>Ascomycota</taxon>
        <taxon>Pezizomycotina</taxon>
        <taxon>Sordariomycetes</taxon>
        <taxon>Sordariomycetidae</taxon>
        <taxon>Sordariales</taxon>
        <taxon>Podosporaceae</taxon>
        <taxon>Podospora</taxon>
    </lineage>
</organism>
<feature type="transmembrane region" description="Helical" evidence="2">
    <location>
        <begin position="256"/>
        <end position="278"/>
    </location>
</feature>
<gene>
    <name evidence="4" type="ORF">B0H63DRAFT_150810</name>
</gene>
<protein>
    <recommendedName>
        <fullName evidence="6">Mid2 domain-containing protein</fullName>
    </recommendedName>
</protein>
<evidence type="ECO:0000256" key="2">
    <source>
        <dbReference type="SAM" id="Phobius"/>
    </source>
</evidence>
<evidence type="ECO:0000256" key="1">
    <source>
        <dbReference type="SAM" id="MobiDB-lite"/>
    </source>
</evidence>
<keyword evidence="3" id="KW-0732">Signal</keyword>
<feature type="signal peptide" evidence="3">
    <location>
        <begin position="1"/>
        <end position="30"/>
    </location>
</feature>
<dbReference type="EMBL" id="JAULSW010000003">
    <property type="protein sequence ID" value="KAK3387146.1"/>
    <property type="molecule type" value="Genomic_DNA"/>
</dbReference>
<evidence type="ECO:0000313" key="4">
    <source>
        <dbReference type="EMBL" id="KAK3387146.1"/>
    </source>
</evidence>
<keyword evidence="2" id="KW-0812">Transmembrane</keyword>
<keyword evidence="5" id="KW-1185">Reference proteome</keyword>
<comment type="caution">
    <text evidence="4">The sequence shown here is derived from an EMBL/GenBank/DDBJ whole genome shotgun (WGS) entry which is preliminary data.</text>
</comment>
<feature type="compositionally biased region" description="Low complexity" evidence="1">
    <location>
        <begin position="199"/>
        <end position="232"/>
    </location>
</feature>
<reference evidence="4" key="2">
    <citation type="submission" date="2023-06" db="EMBL/GenBank/DDBJ databases">
        <authorList>
            <consortium name="Lawrence Berkeley National Laboratory"/>
            <person name="Haridas S."/>
            <person name="Hensen N."/>
            <person name="Bonometti L."/>
            <person name="Westerberg I."/>
            <person name="Brannstrom I.O."/>
            <person name="Guillou S."/>
            <person name="Cros-Aarteil S."/>
            <person name="Calhoun S."/>
            <person name="Kuo A."/>
            <person name="Mondo S."/>
            <person name="Pangilinan J."/>
            <person name="Riley R."/>
            <person name="LaButti K."/>
            <person name="Andreopoulos B."/>
            <person name="Lipzen A."/>
            <person name="Chen C."/>
            <person name="Yanf M."/>
            <person name="Daum C."/>
            <person name="Ng V."/>
            <person name="Clum A."/>
            <person name="Steindorff A."/>
            <person name="Ohm R."/>
            <person name="Martin F."/>
            <person name="Silar P."/>
            <person name="Natvig D."/>
            <person name="Lalanne C."/>
            <person name="Gautier V."/>
            <person name="Ament-velasquez S.L."/>
            <person name="Kruys A."/>
            <person name="Hutchinson M.I."/>
            <person name="Powell A.J."/>
            <person name="Barry K."/>
            <person name="Miller A.N."/>
            <person name="Grigoriev I.V."/>
            <person name="Debuchy R."/>
            <person name="Gladieux P."/>
            <person name="Thoren M.H."/>
            <person name="Johannesson H."/>
        </authorList>
    </citation>
    <scope>NUCLEOTIDE SEQUENCE</scope>
    <source>
        <strain evidence="4">CBS 232.78</strain>
    </source>
</reference>